<dbReference type="PANTHER" id="PTHR24652:SF69">
    <property type="entry name" value="CUB DOMAIN-CONTAINING PROTEIN"/>
    <property type="match status" value="1"/>
</dbReference>
<dbReference type="HOGENOM" id="CLU_1671031_0_0_1"/>
<evidence type="ECO:0000256" key="1">
    <source>
        <dbReference type="PROSITE-ProRule" id="PRU00124"/>
    </source>
</evidence>
<dbReference type="AlphaFoldDB" id="K1PWH4"/>
<dbReference type="InterPro" id="IPR036055">
    <property type="entry name" value="LDL_receptor-like_sf"/>
</dbReference>
<dbReference type="PANTHER" id="PTHR24652">
    <property type="entry name" value="LOW-DENSITY LIPOPROTEIN RECEPTOR CLASS A DOMAIN-CONTAINING PROTEIN 2"/>
    <property type="match status" value="1"/>
</dbReference>
<keyword evidence="2" id="KW-0449">Lipoprotein</keyword>
<organism evidence="2">
    <name type="scientific">Magallana gigas</name>
    <name type="common">Pacific oyster</name>
    <name type="synonym">Crassostrea gigas</name>
    <dbReference type="NCBI Taxonomy" id="29159"/>
    <lineage>
        <taxon>Eukaryota</taxon>
        <taxon>Metazoa</taxon>
        <taxon>Spiralia</taxon>
        <taxon>Lophotrochozoa</taxon>
        <taxon>Mollusca</taxon>
        <taxon>Bivalvia</taxon>
        <taxon>Autobranchia</taxon>
        <taxon>Pteriomorphia</taxon>
        <taxon>Ostreida</taxon>
        <taxon>Ostreoidea</taxon>
        <taxon>Ostreidae</taxon>
        <taxon>Magallana</taxon>
    </lineage>
</organism>
<dbReference type="InParanoid" id="K1PWH4"/>
<dbReference type="InterPro" id="IPR042333">
    <property type="entry name" value="LRAD2/Mig-13-like"/>
</dbReference>
<gene>
    <name evidence="2" type="ORF">CGI_10018955</name>
</gene>
<dbReference type="InterPro" id="IPR002172">
    <property type="entry name" value="LDrepeatLR_classA_rpt"/>
</dbReference>
<dbReference type="Gene3D" id="4.10.400.10">
    <property type="entry name" value="Low-density Lipoprotein Receptor"/>
    <property type="match status" value="1"/>
</dbReference>
<protein>
    <submittedName>
        <fullName evidence="2">Low-density lipoprotein receptor-related protein 2</fullName>
    </submittedName>
</protein>
<evidence type="ECO:0000313" key="2">
    <source>
        <dbReference type="EMBL" id="EKC28697.1"/>
    </source>
</evidence>
<dbReference type="Gene3D" id="2.60.120.290">
    <property type="entry name" value="Spermadhesin, CUB domain"/>
    <property type="match status" value="1"/>
</dbReference>
<dbReference type="SMART" id="SM00192">
    <property type="entry name" value="LDLa"/>
    <property type="match status" value="2"/>
</dbReference>
<dbReference type="PROSITE" id="PS50068">
    <property type="entry name" value="LDLRA_2"/>
    <property type="match status" value="1"/>
</dbReference>
<keyword evidence="2" id="KW-0675">Receptor</keyword>
<dbReference type="PRINTS" id="PR00261">
    <property type="entry name" value="LDLRECEPTOR"/>
</dbReference>
<reference evidence="2" key="1">
    <citation type="journal article" date="2012" name="Nature">
        <title>The oyster genome reveals stress adaptation and complexity of shell formation.</title>
        <authorList>
            <person name="Zhang G."/>
            <person name="Fang X."/>
            <person name="Guo X."/>
            <person name="Li L."/>
            <person name="Luo R."/>
            <person name="Xu F."/>
            <person name="Yang P."/>
            <person name="Zhang L."/>
            <person name="Wang X."/>
            <person name="Qi H."/>
            <person name="Xiong Z."/>
            <person name="Que H."/>
            <person name="Xie Y."/>
            <person name="Holland P.W."/>
            <person name="Paps J."/>
            <person name="Zhu Y."/>
            <person name="Wu F."/>
            <person name="Chen Y."/>
            <person name="Wang J."/>
            <person name="Peng C."/>
            <person name="Meng J."/>
            <person name="Yang L."/>
            <person name="Liu J."/>
            <person name="Wen B."/>
            <person name="Zhang N."/>
            <person name="Huang Z."/>
            <person name="Zhu Q."/>
            <person name="Feng Y."/>
            <person name="Mount A."/>
            <person name="Hedgecock D."/>
            <person name="Xu Z."/>
            <person name="Liu Y."/>
            <person name="Domazet-Loso T."/>
            <person name="Du Y."/>
            <person name="Sun X."/>
            <person name="Zhang S."/>
            <person name="Liu B."/>
            <person name="Cheng P."/>
            <person name="Jiang X."/>
            <person name="Li J."/>
            <person name="Fan D."/>
            <person name="Wang W."/>
            <person name="Fu W."/>
            <person name="Wang T."/>
            <person name="Wang B."/>
            <person name="Zhang J."/>
            <person name="Peng Z."/>
            <person name="Li Y."/>
            <person name="Li N."/>
            <person name="Wang J."/>
            <person name="Chen M."/>
            <person name="He Y."/>
            <person name="Tan F."/>
            <person name="Song X."/>
            <person name="Zheng Q."/>
            <person name="Huang R."/>
            <person name="Yang H."/>
            <person name="Du X."/>
            <person name="Chen L."/>
            <person name="Yang M."/>
            <person name="Gaffney P.M."/>
            <person name="Wang S."/>
            <person name="Luo L."/>
            <person name="She Z."/>
            <person name="Ming Y."/>
            <person name="Huang W."/>
            <person name="Zhang S."/>
            <person name="Huang B."/>
            <person name="Zhang Y."/>
            <person name="Qu T."/>
            <person name="Ni P."/>
            <person name="Miao G."/>
            <person name="Wang J."/>
            <person name="Wang Q."/>
            <person name="Steinberg C.E."/>
            <person name="Wang H."/>
            <person name="Li N."/>
            <person name="Qian L."/>
            <person name="Zhang G."/>
            <person name="Li Y."/>
            <person name="Yang H."/>
            <person name="Liu X."/>
            <person name="Wang J."/>
            <person name="Yin Y."/>
            <person name="Wang J."/>
        </authorList>
    </citation>
    <scope>NUCLEOTIDE SEQUENCE [LARGE SCALE GENOMIC DNA]</scope>
    <source>
        <strain evidence="2">05x7-T-G4-1.051#20</strain>
    </source>
</reference>
<dbReference type="EMBL" id="JH816447">
    <property type="protein sequence ID" value="EKC28697.1"/>
    <property type="molecule type" value="Genomic_DNA"/>
</dbReference>
<accession>K1PWH4</accession>
<dbReference type="SUPFAM" id="SSF49854">
    <property type="entry name" value="Spermadhesin, CUB domain"/>
    <property type="match status" value="1"/>
</dbReference>
<sequence length="158" mass="17862">MSEPDSKICSENEFQCLDICIDKKLNCDQEVNCQDNLDESVQYAGCEDTEISPNKDLCGQLLPRPITSSGNIATIKFKSMVVSSSNGFKLTATVQRKPDSKICSENEFQCLDDICIDNKLKYDQEVNCQDNSDESAQHAGFEGQHRYFNRRAHEIQHV</sequence>
<proteinExistence type="predicted"/>
<dbReference type="Pfam" id="PF00057">
    <property type="entry name" value="Ldl_recept_a"/>
    <property type="match status" value="1"/>
</dbReference>
<dbReference type="InterPro" id="IPR035914">
    <property type="entry name" value="Sperma_CUB_dom_sf"/>
</dbReference>
<dbReference type="CDD" id="cd00112">
    <property type="entry name" value="LDLa"/>
    <property type="match status" value="2"/>
</dbReference>
<name>K1PWH4_MAGGI</name>
<dbReference type="SUPFAM" id="SSF57424">
    <property type="entry name" value="LDL receptor-like module"/>
    <property type="match status" value="2"/>
</dbReference>
<comment type="caution">
    <text evidence="1">Lacks conserved residue(s) required for the propagation of feature annotation.</text>
</comment>